<dbReference type="EMBL" id="PGVD01000033">
    <property type="protein sequence ID" value="PLR96323.1"/>
    <property type="molecule type" value="Genomic_DNA"/>
</dbReference>
<reference evidence="10 12" key="2">
    <citation type="submission" date="2017-12" db="EMBL/GenBank/DDBJ databases">
        <title>Comparative Functional Genomics of Dry Heat Resistant strains isolated from the Viking Spacecraft.</title>
        <authorList>
            <person name="Seuylemezian A."/>
            <person name="Cooper K."/>
            <person name="Vaishampayan P."/>
        </authorList>
    </citation>
    <scope>NUCLEOTIDE SEQUENCE [LARGE SCALE GENOMIC DNA]</scope>
    <source>
        <strain evidence="10 12">ATCC 29669</strain>
    </source>
</reference>
<comment type="caution">
    <text evidence="9">The sequence shown here is derived from an EMBL/GenBank/DDBJ whole genome shotgun (WGS) entry which is preliminary data.</text>
</comment>
<evidence type="ECO:0000256" key="4">
    <source>
        <dbReference type="ARBA" id="ARBA00022692"/>
    </source>
</evidence>
<feature type="domain" description="Acyltransferase 3" evidence="8">
    <location>
        <begin position="4"/>
        <end position="330"/>
    </location>
</feature>
<feature type="transmembrane region" description="Helical" evidence="7">
    <location>
        <begin position="215"/>
        <end position="236"/>
    </location>
</feature>
<comment type="subcellular location">
    <subcellularLocation>
        <location evidence="1">Cell membrane</location>
        <topology evidence="1">Multi-pass membrane protein</topology>
    </subcellularLocation>
</comment>
<protein>
    <recommendedName>
        <fullName evidence="8">Acyltransferase 3 domain-containing protein</fullName>
    </recommendedName>
</protein>
<gene>
    <name evidence="9" type="ORF">CU635_06920</name>
    <name evidence="10" type="ORF">CVD25_13085</name>
</gene>
<dbReference type="Pfam" id="PF01757">
    <property type="entry name" value="Acyl_transf_3"/>
    <property type="match status" value="1"/>
</dbReference>
<evidence type="ECO:0000313" key="9">
    <source>
        <dbReference type="EMBL" id="PLR84032.1"/>
    </source>
</evidence>
<feature type="transmembrane region" description="Helical" evidence="7">
    <location>
        <begin position="35"/>
        <end position="56"/>
    </location>
</feature>
<keyword evidence="3" id="KW-1003">Cell membrane</keyword>
<evidence type="ECO:0000256" key="5">
    <source>
        <dbReference type="ARBA" id="ARBA00022989"/>
    </source>
</evidence>
<feature type="transmembrane region" description="Helical" evidence="7">
    <location>
        <begin position="282"/>
        <end position="302"/>
    </location>
</feature>
<sequence length="356" mass="41109">MNMNYSINSLKFFCILAVINIHTAPFISINPDITFLIKTISRVGVPLFFICSGYFFAQKITRLENSGHTKKYLIKIIKILVSWILIYMVYHISMIILTNLNSAQTIINDARNYLYKFRVSDLYYARETGIIESHLWYLSSLICIIPILYIIIEKDLIGKALTVTLLLNITGVFLPVVNQDMWIITRDAIYFGLFYTTLGAYLAKKETYILQLKSIQYILLALIMASLMLTESYIYRSIFNSFGYYFVFTIPLCTLIFCVCIKNHKILQNSFINKVGNNSLGIYLVHPMIMGIAFTTLSLLNLDYISDSIIWNILFTPCVLIVSHTVCLIIQFIKQKTLVIYRNGVLEFKLTSSRYQ</sequence>
<keyword evidence="6 7" id="KW-0472">Membrane</keyword>
<name>A0A2N5GND4_9BACI</name>
<feature type="transmembrane region" description="Helical" evidence="7">
    <location>
        <begin position="308"/>
        <end position="333"/>
    </location>
</feature>
<comment type="similarity">
    <text evidence="2">Belongs to the acyltransferase 3 family.</text>
</comment>
<dbReference type="OrthoDB" id="5808342at2"/>
<dbReference type="PANTHER" id="PTHR40074:SF2">
    <property type="entry name" value="O-ACETYLTRANSFERASE WECH"/>
    <property type="match status" value="1"/>
</dbReference>
<evidence type="ECO:0000256" key="6">
    <source>
        <dbReference type="ARBA" id="ARBA00023136"/>
    </source>
</evidence>
<dbReference type="EMBL" id="PGVA01000014">
    <property type="protein sequence ID" value="PLR84032.1"/>
    <property type="molecule type" value="Genomic_DNA"/>
</dbReference>
<evidence type="ECO:0000256" key="2">
    <source>
        <dbReference type="ARBA" id="ARBA00007400"/>
    </source>
</evidence>
<evidence type="ECO:0000313" key="10">
    <source>
        <dbReference type="EMBL" id="PLR96323.1"/>
    </source>
</evidence>
<evidence type="ECO:0000313" key="12">
    <source>
        <dbReference type="Proteomes" id="UP000235114"/>
    </source>
</evidence>
<evidence type="ECO:0000313" key="11">
    <source>
        <dbReference type="Proteomes" id="UP000234951"/>
    </source>
</evidence>
<keyword evidence="4 7" id="KW-0812">Transmembrane</keyword>
<feature type="transmembrane region" description="Helical" evidence="7">
    <location>
        <begin position="12"/>
        <end position="29"/>
    </location>
</feature>
<evidence type="ECO:0000259" key="8">
    <source>
        <dbReference type="Pfam" id="PF01757"/>
    </source>
</evidence>
<dbReference type="AlphaFoldDB" id="A0A2N5GND4"/>
<evidence type="ECO:0000256" key="3">
    <source>
        <dbReference type="ARBA" id="ARBA00022475"/>
    </source>
</evidence>
<feature type="transmembrane region" description="Helical" evidence="7">
    <location>
        <begin position="183"/>
        <end position="203"/>
    </location>
</feature>
<dbReference type="GO" id="GO:0005886">
    <property type="term" value="C:plasma membrane"/>
    <property type="evidence" value="ECO:0007669"/>
    <property type="project" value="UniProtKB-SubCell"/>
</dbReference>
<feature type="transmembrane region" description="Helical" evidence="7">
    <location>
        <begin position="76"/>
        <end position="97"/>
    </location>
</feature>
<evidence type="ECO:0000256" key="1">
    <source>
        <dbReference type="ARBA" id="ARBA00004651"/>
    </source>
</evidence>
<dbReference type="InterPro" id="IPR002656">
    <property type="entry name" value="Acyl_transf_3_dom"/>
</dbReference>
<dbReference type="PANTHER" id="PTHR40074">
    <property type="entry name" value="O-ACETYLTRANSFERASE WECH"/>
    <property type="match status" value="1"/>
</dbReference>
<keyword evidence="12" id="KW-1185">Reference proteome</keyword>
<proteinExistence type="inferred from homology"/>
<dbReference type="GO" id="GO:0016413">
    <property type="term" value="F:O-acetyltransferase activity"/>
    <property type="evidence" value="ECO:0007669"/>
    <property type="project" value="TreeGrafter"/>
</dbReference>
<feature type="transmembrane region" description="Helical" evidence="7">
    <location>
        <begin position="242"/>
        <end position="261"/>
    </location>
</feature>
<organism evidence="9 11">
    <name type="scientific">Bacillus canaveralius</name>
    <dbReference type="NCBI Taxonomy" id="1403243"/>
    <lineage>
        <taxon>Bacteria</taxon>
        <taxon>Bacillati</taxon>
        <taxon>Bacillota</taxon>
        <taxon>Bacilli</taxon>
        <taxon>Bacillales</taxon>
        <taxon>Bacillaceae</taxon>
        <taxon>Bacillus</taxon>
    </lineage>
</organism>
<accession>A0A2N5GND4</accession>
<keyword evidence="5 7" id="KW-1133">Transmembrane helix</keyword>
<dbReference type="RefSeq" id="WP_101576440.1">
    <property type="nucleotide sequence ID" value="NZ_PGVA01000014.1"/>
</dbReference>
<feature type="transmembrane region" description="Helical" evidence="7">
    <location>
        <begin position="134"/>
        <end position="152"/>
    </location>
</feature>
<evidence type="ECO:0000256" key="7">
    <source>
        <dbReference type="SAM" id="Phobius"/>
    </source>
</evidence>
<feature type="transmembrane region" description="Helical" evidence="7">
    <location>
        <begin position="159"/>
        <end position="177"/>
    </location>
</feature>
<dbReference type="GO" id="GO:0009246">
    <property type="term" value="P:enterobacterial common antigen biosynthetic process"/>
    <property type="evidence" value="ECO:0007669"/>
    <property type="project" value="TreeGrafter"/>
</dbReference>
<dbReference type="Proteomes" id="UP000235114">
    <property type="component" value="Unassembled WGS sequence"/>
</dbReference>
<reference evidence="9 11" key="1">
    <citation type="submission" date="2017-11" db="EMBL/GenBank/DDBJ databases">
        <title>Comparitive Functional Genomics of Dry Heat Resistant strains isolated from the Viking Spacecraft.</title>
        <authorList>
            <person name="Seuylemezian A."/>
            <person name="Cooper K."/>
            <person name="Vaishampayan P."/>
        </authorList>
    </citation>
    <scope>NUCLEOTIDE SEQUENCE [LARGE SCALE GENOMIC DNA]</scope>
    <source>
        <strain evidence="9 11">M4.6</strain>
    </source>
</reference>
<dbReference type="Proteomes" id="UP000234951">
    <property type="component" value="Unassembled WGS sequence"/>
</dbReference>